<protein>
    <submittedName>
        <fullName evidence="1">Uncharacterized protein</fullName>
    </submittedName>
</protein>
<reference evidence="1" key="1">
    <citation type="submission" date="2019-08" db="EMBL/GenBank/DDBJ databases">
        <authorList>
            <person name="Kucharzyk K."/>
            <person name="Murdoch R.W."/>
            <person name="Higgins S."/>
            <person name="Loffler F."/>
        </authorList>
    </citation>
    <scope>NUCLEOTIDE SEQUENCE</scope>
</reference>
<proteinExistence type="predicted"/>
<evidence type="ECO:0000313" key="1">
    <source>
        <dbReference type="EMBL" id="MPM04023.1"/>
    </source>
</evidence>
<gene>
    <name evidence="1" type="ORF">SDC9_50290</name>
</gene>
<dbReference type="EMBL" id="VSSQ01001003">
    <property type="protein sequence ID" value="MPM04023.1"/>
    <property type="molecule type" value="Genomic_DNA"/>
</dbReference>
<accession>A0A644WNV4</accession>
<comment type="caution">
    <text evidence="1">The sequence shown here is derived from an EMBL/GenBank/DDBJ whole genome shotgun (WGS) entry which is preliminary data.</text>
</comment>
<organism evidence="1">
    <name type="scientific">bioreactor metagenome</name>
    <dbReference type="NCBI Taxonomy" id="1076179"/>
    <lineage>
        <taxon>unclassified sequences</taxon>
        <taxon>metagenomes</taxon>
        <taxon>ecological metagenomes</taxon>
    </lineage>
</organism>
<dbReference type="AlphaFoldDB" id="A0A644WNV4"/>
<name>A0A644WNV4_9ZZZZ</name>
<sequence>MEVFEDPEPGADVGVLGNHAAAFVDEVFDVFAECVFRGGDAFHGDDGERCLADDLHEGPLHAVDVFAVMMESRELIGGDAVRSRFPGCEFSVDEEVGAGGEEVGAADEAEVARYTVEGLELLV</sequence>